<protein>
    <submittedName>
        <fullName evidence="1">Uncharacterized protein</fullName>
    </submittedName>
</protein>
<evidence type="ECO:0000313" key="2">
    <source>
        <dbReference type="Proteomes" id="UP001143910"/>
    </source>
</evidence>
<proteinExistence type="predicted"/>
<dbReference type="Proteomes" id="UP001143910">
    <property type="component" value="Unassembled WGS sequence"/>
</dbReference>
<keyword evidence="2" id="KW-1185">Reference proteome</keyword>
<dbReference type="EMBL" id="JANJQO010000029">
    <property type="protein sequence ID" value="KAJ2983435.1"/>
    <property type="molecule type" value="Genomic_DNA"/>
</dbReference>
<gene>
    <name evidence="1" type="ORF">NQ176_g687</name>
</gene>
<name>A0ACC1NVY7_9HYPO</name>
<accession>A0ACC1NVY7</accession>
<comment type="caution">
    <text evidence="1">The sequence shown here is derived from an EMBL/GenBank/DDBJ whole genome shotgun (WGS) entry which is preliminary data.</text>
</comment>
<reference evidence="1" key="1">
    <citation type="submission" date="2022-08" db="EMBL/GenBank/DDBJ databases">
        <title>Genome Sequence of Lecanicillium fungicola.</title>
        <authorList>
            <person name="Buettner E."/>
        </authorList>
    </citation>
    <scope>NUCLEOTIDE SEQUENCE</scope>
    <source>
        <strain evidence="1">Babe33</strain>
    </source>
</reference>
<sequence>MALESTPEGFKSHITEKPQLHDEEEGNTQSDGQLKRELRSRHMQMIAIGGAIGAGLFVGSGSALHKGGAASLVIYFIIGIMLLMTNMALAEMAVLFPVNGAFYTYIVRFVDESWGFACGWEYALSWLTVLPFELIAASKTIEFWRTDIHMAVWVSAFLVALTIVQVFGVRVEFVLSLIKICACVGFMILGIVINTGGVGTQGYLGTKFWHDPSAFTNFKGFCAVFVIAAFAFGGTEMVGLAAAESANPRKSIPTASKQVFWRIAIFYIVNLFIISIIIRSDDKRLLGASGANTKASPFVLAIQDAGITALPSIFNAVITISTLSVANSCTFGSTRTMQAMATRGHAPEFLNYIDGKGRPVWCVVIQLAFGLLAYIGESPKGGQIFDWLLSISGLAFLFVWGSICLAHIRMRAGFKAQGVNTALVPFKSPFGVVGSYVGLGLNILTLVATFYSALFAPDGSPPTAEEFFMSFLAGPIMLALYFGWKIYSRNWKFYVAASEMDLDTGIALLVEEEPEEMKTWASLPKRIVAGPGPGSGSGCETKFDMGSRSITHAGFPNAAPPAASKALQFADVGVTATAKEFSGIYREKKHHEPDFKYTLDRAISSGVSRLLLTSMRLADIGVNEAIAKCRPAHCFMTAGVHPYHATEVTKGGEEYLQQLSREVHDLLRQKPSPLAAFGEIGLDFDRLQYADKQTQIDAFKAQLDLHASEKFDLPLFLHCRAAMEDFVAIIAPYAPKLRRRGLVHSFVGCTDDMRRLVALGFDISVNAFSFATDESRKMVAEIPLDHLQLETDSPWGYLPDGSEVVKQYCVNATNPPLAKKRNKWQADCMVKERNESCMMERIAFVVAGLKGITVEEVAARAWDNSTRMFGL</sequence>
<evidence type="ECO:0000313" key="1">
    <source>
        <dbReference type="EMBL" id="KAJ2983435.1"/>
    </source>
</evidence>
<organism evidence="1 2">
    <name type="scientific">Zarea fungicola</name>
    <dbReference type="NCBI Taxonomy" id="93591"/>
    <lineage>
        <taxon>Eukaryota</taxon>
        <taxon>Fungi</taxon>
        <taxon>Dikarya</taxon>
        <taxon>Ascomycota</taxon>
        <taxon>Pezizomycotina</taxon>
        <taxon>Sordariomycetes</taxon>
        <taxon>Hypocreomycetidae</taxon>
        <taxon>Hypocreales</taxon>
        <taxon>Cordycipitaceae</taxon>
        <taxon>Zarea</taxon>
    </lineage>
</organism>